<evidence type="ECO:0000313" key="20">
    <source>
        <dbReference type="Proteomes" id="UP000000599"/>
    </source>
</evidence>
<dbReference type="PROSITE" id="PS51910">
    <property type="entry name" value="GH18_2"/>
    <property type="match status" value="1"/>
</dbReference>
<evidence type="ECO:0000256" key="13">
    <source>
        <dbReference type="ARBA" id="ARBA00023326"/>
    </source>
</evidence>
<evidence type="ECO:0000256" key="12">
    <source>
        <dbReference type="ARBA" id="ARBA00023295"/>
    </source>
</evidence>
<dbReference type="CDD" id="cd02877">
    <property type="entry name" value="GH18_hevamine_XipI_class_III"/>
    <property type="match status" value="1"/>
</dbReference>
<dbReference type="Proteomes" id="UP000000599">
    <property type="component" value="Chromosome D"/>
</dbReference>
<dbReference type="InterPro" id="IPR045321">
    <property type="entry name" value="Cts1-like"/>
</dbReference>
<evidence type="ECO:0000256" key="16">
    <source>
        <dbReference type="SAM" id="MobiDB-lite"/>
    </source>
</evidence>
<dbReference type="RefSeq" id="XP_458510.2">
    <property type="nucleotide sequence ID" value="XM_458510.1"/>
</dbReference>
<evidence type="ECO:0000256" key="10">
    <source>
        <dbReference type="ARBA" id="ARBA00023180"/>
    </source>
</evidence>
<keyword evidence="8 14" id="KW-0378">Hydrolase</keyword>
<keyword evidence="10" id="KW-0325">Glycoprotein</keyword>
<feature type="region of interest" description="Disordered" evidence="16">
    <location>
        <begin position="318"/>
        <end position="346"/>
    </location>
</feature>
<dbReference type="EMBL" id="CR382136">
    <property type="protein sequence ID" value="CAG86633.2"/>
    <property type="molecule type" value="Genomic_DNA"/>
</dbReference>
<dbReference type="GO" id="GO:0008843">
    <property type="term" value="F:endochitinase activity"/>
    <property type="evidence" value="ECO:0007669"/>
    <property type="project" value="UniProtKB-EC"/>
</dbReference>
<feature type="compositionally biased region" description="Low complexity" evidence="16">
    <location>
        <begin position="318"/>
        <end position="345"/>
    </location>
</feature>
<dbReference type="GO" id="GO:0000272">
    <property type="term" value="P:polysaccharide catabolic process"/>
    <property type="evidence" value="ECO:0007669"/>
    <property type="project" value="UniProtKB-KW"/>
</dbReference>
<evidence type="ECO:0000256" key="4">
    <source>
        <dbReference type="ARBA" id="ARBA00022512"/>
    </source>
</evidence>
<name>Q6BTF9_DEBHA</name>
<evidence type="ECO:0000256" key="15">
    <source>
        <dbReference type="RuleBase" id="RU004453"/>
    </source>
</evidence>
<dbReference type="GO" id="GO:0008061">
    <property type="term" value="F:chitin binding"/>
    <property type="evidence" value="ECO:0007669"/>
    <property type="project" value="UniProtKB-KW"/>
</dbReference>
<dbReference type="Pfam" id="PF13928">
    <property type="entry name" value="Flocculin_t3"/>
    <property type="match status" value="2"/>
</dbReference>
<comment type="catalytic activity">
    <reaction evidence="1">
        <text>Random endo-hydrolysis of N-acetyl-beta-D-glucosaminide (1-&gt;4)-beta-linkages in chitin and chitodextrins.</text>
        <dbReference type="EC" id="3.2.1.14"/>
    </reaction>
</comment>
<evidence type="ECO:0000256" key="9">
    <source>
        <dbReference type="ARBA" id="ARBA00023024"/>
    </source>
</evidence>
<keyword evidence="5" id="KW-0964">Secreted</keyword>
<evidence type="ECO:0000256" key="7">
    <source>
        <dbReference type="ARBA" id="ARBA00022729"/>
    </source>
</evidence>
<evidence type="ECO:0000256" key="17">
    <source>
        <dbReference type="SAM" id="SignalP"/>
    </source>
</evidence>
<dbReference type="InterPro" id="IPR050542">
    <property type="entry name" value="Glycosyl_Hydrlase18_Chitinase"/>
</dbReference>
<dbReference type="InterPro" id="IPR017853">
    <property type="entry name" value="GH"/>
</dbReference>
<dbReference type="FunFam" id="3.20.20.80:FF:000125">
    <property type="entry name" value="CTS1p Endochitinase"/>
    <property type="match status" value="1"/>
</dbReference>
<dbReference type="EC" id="3.2.1.14" evidence="3"/>
<evidence type="ECO:0000256" key="5">
    <source>
        <dbReference type="ARBA" id="ARBA00022525"/>
    </source>
</evidence>
<dbReference type="GO" id="GO:0006032">
    <property type="term" value="P:chitin catabolic process"/>
    <property type="evidence" value="ECO:0007669"/>
    <property type="project" value="UniProtKB-KW"/>
</dbReference>
<dbReference type="PANTHER" id="PTHR45708">
    <property type="entry name" value="ENDOCHITINASE"/>
    <property type="match status" value="1"/>
</dbReference>
<dbReference type="PROSITE" id="PS01095">
    <property type="entry name" value="GH18_1"/>
    <property type="match status" value="1"/>
</dbReference>
<protein>
    <recommendedName>
        <fullName evidence="3">chitinase</fullName>
        <ecNumber evidence="3">3.2.1.14</ecNumber>
    </recommendedName>
</protein>
<keyword evidence="13" id="KW-0624">Polysaccharide degradation</keyword>
<dbReference type="CAZy" id="GH18">
    <property type="family name" value="Glycoside Hydrolase Family 18"/>
</dbReference>
<evidence type="ECO:0000259" key="18">
    <source>
        <dbReference type="PROSITE" id="PS51910"/>
    </source>
</evidence>
<keyword evidence="9" id="KW-0146">Chitin degradation</keyword>
<dbReference type="VEuPathDB" id="FungiDB:DEHA2D00924g"/>
<evidence type="ECO:0000256" key="11">
    <source>
        <dbReference type="ARBA" id="ARBA00023277"/>
    </source>
</evidence>
<proteinExistence type="inferred from homology"/>
<reference evidence="19 20" key="1">
    <citation type="journal article" date="2004" name="Nature">
        <title>Genome evolution in yeasts.</title>
        <authorList>
            <consortium name="Genolevures"/>
            <person name="Dujon B."/>
            <person name="Sherman D."/>
            <person name="Fischer G."/>
            <person name="Durrens P."/>
            <person name="Casaregola S."/>
            <person name="Lafontaine I."/>
            <person name="de Montigny J."/>
            <person name="Marck C."/>
            <person name="Neuveglise C."/>
            <person name="Talla E."/>
            <person name="Goffard N."/>
            <person name="Frangeul L."/>
            <person name="Aigle M."/>
            <person name="Anthouard V."/>
            <person name="Babour A."/>
            <person name="Barbe V."/>
            <person name="Barnay S."/>
            <person name="Blanchin S."/>
            <person name="Beckerich J.M."/>
            <person name="Beyne E."/>
            <person name="Bleykasten C."/>
            <person name="Boisrame A."/>
            <person name="Boyer J."/>
            <person name="Cattolico L."/>
            <person name="Confanioleri F."/>
            <person name="de Daruvar A."/>
            <person name="Despons L."/>
            <person name="Fabre E."/>
            <person name="Fairhead C."/>
            <person name="Ferry-Dumazet H."/>
            <person name="Groppi A."/>
            <person name="Hantraye F."/>
            <person name="Hennequin C."/>
            <person name="Jauniaux N."/>
            <person name="Joyet P."/>
            <person name="Kachouri R."/>
            <person name="Kerrest A."/>
            <person name="Koszul R."/>
            <person name="Lemaire M."/>
            <person name="Lesur I."/>
            <person name="Ma L."/>
            <person name="Muller H."/>
            <person name="Nicaud J.M."/>
            <person name="Nikolski M."/>
            <person name="Oztas S."/>
            <person name="Ozier-Kalogeropoulos O."/>
            <person name="Pellenz S."/>
            <person name="Potier S."/>
            <person name="Richard G.F."/>
            <person name="Straub M.L."/>
            <person name="Suleau A."/>
            <person name="Swennene D."/>
            <person name="Tekaia F."/>
            <person name="Wesolowski-Louvel M."/>
            <person name="Westhof E."/>
            <person name="Wirth B."/>
            <person name="Zeniou-Meyer M."/>
            <person name="Zivanovic I."/>
            <person name="Bolotin-Fukuhara M."/>
            <person name="Thierry A."/>
            <person name="Bouchier C."/>
            <person name="Caudron B."/>
            <person name="Scarpelli C."/>
            <person name="Gaillardin C."/>
            <person name="Weissenbach J."/>
            <person name="Wincker P."/>
            <person name="Souciet J.L."/>
        </authorList>
    </citation>
    <scope>NUCLEOTIDE SEQUENCE [LARGE SCALE GENOMIC DNA]</scope>
    <source>
        <strain evidence="20">ATCC 36239 / CBS 767 / BCRC 21394 / JCM 1990 / NBRC 0083 / IGC 2968</strain>
    </source>
</reference>
<evidence type="ECO:0000256" key="6">
    <source>
        <dbReference type="ARBA" id="ARBA00022669"/>
    </source>
</evidence>
<dbReference type="InterPro" id="IPR001223">
    <property type="entry name" value="Glyco_hydro18_cat"/>
</dbReference>
<evidence type="ECO:0000256" key="3">
    <source>
        <dbReference type="ARBA" id="ARBA00012729"/>
    </source>
</evidence>
<dbReference type="GeneID" id="2901068"/>
<keyword evidence="11" id="KW-0119">Carbohydrate metabolism</keyword>
<feature type="chain" id="PRO_5004271038" description="chitinase" evidence="17">
    <location>
        <begin position="20"/>
        <end position="546"/>
    </location>
</feature>
<dbReference type="InterPro" id="IPR001579">
    <property type="entry name" value="Glyco_hydro_18_chit_AS"/>
</dbReference>
<keyword evidence="7 17" id="KW-0732">Signal</keyword>
<comment type="similarity">
    <text evidence="15">Belongs to the glycosyl hydrolase 18 family.</text>
</comment>
<dbReference type="KEGG" id="dha:DEHA2D00924g"/>
<gene>
    <name evidence="19" type="ordered locus">DEHA2D00924g</name>
</gene>
<dbReference type="eggNOG" id="KOG4701">
    <property type="taxonomic scope" value="Eukaryota"/>
</dbReference>
<dbReference type="GO" id="GO:0005576">
    <property type="term" value="C:extracellular region"/>
    <property type="evidence" value="ECO:0007669"/>
    <property type="project" value="TreeGrafter"/>
</dbReference>
<comment type="subcellular location">
    <subcellularLocation>
        <location evidence="2">Secreted</location>
        <location evidence="2">Cell wall</location>
    </subcellularLocation>
</comment>
<keyword evidence="20" id="KW-1185">Reference proteome</keyword>
<dbReference type="OMA" id="ANQCGNT"/>
<evidence type="ECO:0000313" key="19">
    <source>
        <dbReference type="EMBL" id="CAG86633.2"/>
    </source>
</evidence>
<evidence type="ECO:0000256" key="8">
    <source>
        <dbReference type="ARBA" id="ARBA00022801"/>
    </source>
</evidence>
<dbReference type="STRING" id="284592.Q6BTF9"/>
<dbReference type="InterPro" id="IPR025928">
    <property type="entry name" value="Flocculin_t3_rpt"/>
</dbReference>
<feature type="signal peptide" evidence="17">
    <location>
        <begin position="1"/>
        <end position="19"/>
    </location>
</feature>
<evidence type="ECO:0000256" key="14">
    <source>
        <dbReference type="RuleBase" id="RU000489"/>
    </source>
</evidence>
<feature type="domain" description="GH18" evidence="18">
    <location>
        <begin position="26"/>
        <end position="311"/>
    </location>
</feature>
<dbReference type="InParanoid" id="Q6BTF9"/>
<keyword evidence="4" id="KW-0134">Cell wall</keyword>
<evidence type="ECO:0000256" key="1">
    <source>
        <dbReference type="ARBA" id="ARBA00000822"/>
    </source>
</evidence>
<dbReference type="AlphaFoldDB" id="Q6BTF9"/>
<dbReference type="PANTHER" id="PTHR45708:SF49">
    <property type="entry name" value="ENDOCHITINASE"/>
    <property type="match status" value="1"/>
</dbReference>
<dbReference type="GO" id="GO:0009277">
    <property type="term" value="C:fungal-type cell wall"/>
    <property type="evidence" value="ECO:0007669"/>
    <property type="project" value="UniProtKB-ARBA"/>
</dbReference>
<dbReference type="HOGENOM" id="CLU_007818_7_2_1"/>
<evidence type="ECO:0000256" key="2">
    <source>
        <dbReference type="ARBA" id="ARBA00004191"/>
    </source>
</evidence>
<organism evidence="19 20">
    <name type="scientific">Debaryomyces hansenii (strain ATCC 36239 / CBS 767 / BCRC 21394 / JCM 1990 / NBRC 0083 / IGC 2968)</name>
    <name type="common">Yeast</name>
    <name type="synonym">Torulaspora hansenii</name>
    <dbReference type="NCBI Taxonomy" id="284592"/>
    <lineage>
        <taxon>Eukaryota</taxon>
        <taxon>Fungi</taxon>
        <taxon>Dikarya</taxon>
        <taxon>Ascomycota</taxon>
        <taxon>Saccharomycotina</taxon>
        <taxon>Pichiomycetes</taxon>
        <taxon>Debaryomycetaceae</taxon>
        <taxon>Debaryomyces</taxon>
    </lineage>
</organism>
<accession>Q6BTF9</accession>
<sequence length="546" mass="57381">MFVSLIVSQLILLIKIVSALEVGSSNNVAVYWGQNSGGSQDRLSTYCESDSVDIVLLSFLNNFPNDFNLNFANQCGMTFEDGVLHCSAIGEDIKTCQAAGKTVLLSLGGGIGNYGFTSDAEAVDFASTLWNKFGAGTSADERPFDDAVVDGFDFDIENNNQVGYVALANELRTLFDQDSSKSYYLSASPQCPYPDQSVGDLLSNANLDFAFIQFYNNYCSLDQSEFNWNTWSDFAKSAPNDDIKLFVGLPGAPASGNGYVDAATVAKTIDEIKCDQALGGISLWDASSAFTNVNANDVNYIEQVASILNSEECSASSSSSVASSSTTQSSSSSTSNDMTASATSSNEITGASSASSLVSTLPHYSNGSVTSGLVSSDEGTTATVTGIQTTIITVTSCSDNHCSKVPIETGVTVVTEGSTSYTTYCPLDNTPSTETVSDVATTVITVTSCQDNKCDFATVTTGLTVVTEFDTVYTTYCPLTTESTAQNTITNSASVTQSDKTIAHSTVYPTSQNQTVAAIETYAEGMGSLVAGSWTLAIAAIFASLL</sequence>
<dbReference type="Pfam" id="PF00704">
    <property type="entry name" value="Glyco_hydro_18"/>
    <property type="match status" value="1"/>
</dbReference>
<dbReference type="OrthoDB" id="6020543at2759"/>
<dbReference type="Gene3D" id="3.20.20.80">
    <property type="entry name" value="Glycosidases"/>
    <property type="match status" value="1"/>
</dbReference>
<keyword evidence="6" id="KW-0147">Chitin-binding</keyword>
<dbReference type="SUPFAM" id="SSF51445">
    <property type="entry name" value="(Trans)glycosidases"/>
    <property type="match status" value="1"/>
</dbReference>
<keyword evidence="12 14" id="KW-0326">Glycosidase</keyword>